<keyword evidence="3 5" id="KW-0863">Zinc-finger</keyword>
<evidence type="ECO:0000256" key="1">
    <source>
        <dbReference type="ARBA" id="ARBA00022723"/>
    </source>
</evidence>
<dbReference type="Gene3D" id="4.10.1000.10">
    <property type="entry name" value="Zinc finger, CCCH-type"/>
    <property type="match status" value="3"/>
</dbReference>
<feature type="domain" description="C3H1-type" evidence="7">
    <location>
        <begin position="82"/>
        <end position="109"/>
    </location>
</feature>
<evidence type="ECO:0000256" key="5">
    <source>
        <dbReference type="PROSITE-ProRule" id="PRU00723"/>
    </source>
</evidence>
<keyword evidence="1 5" id="KW-0479">Metal-binding</keyword>
<organism evidence="8 9">
    <name type="scientific">Stylosanthes scabra</name>
    <dbReference type="NCBI Taxonomy" id="79078"/>
    <lineage>
        <taxon>Eukaryota</taxon>
        <taxon>Viridiplantae</taxon>
        <taxon>Streptophyta</taxon>
        <taxon>Embryophyta</taxon>
        <taxon>Tracheophyta</taxon>
        <taxon>Spermatophyta</taxon>
        <taxon>Magnoliopsida</taxon>
        <taxon>eudicotyledons</taxon>
        <taxon>Gunneridae</taxon>
        <taxon>Pentapetalae</taxon>
        <taxon>rosids</taxon>
        <taxon>fabids</taxon>
        <taxon>Fabales</taxon>
        <taxon>Fabaceae</taxon>
        <taxon>Papilionoideae</taxon>
        <taxon>50 kb inversion clade</taxon>
        <taxon>dalbergioids sensu lato</taxon>
        <taxon>Dalbergieae</taxon>
        <taxon>Pterocarpus clade</taxon>
        <taxon>Stylosanthes</taxon>
    </lineage>
</organism>
<evidence type="ECO:0000256" key="4">
    <source>
        <dbReference type="ARBA" id="ARBA00022833"/>
    </source>
</evidence>
<reference evidence="8 9" key="1">
    <citation type="journal article" date="2023" name="Plants (Basel)">
        <title>Bridging the Gap: Combining Genomics and Transcriptomics Approaches to Understand Stylosanthes scabra, an Orphan Legume from the Brazilian Caatinga.</title>
        <authorList>
            <person name="Ferreira-Neto J.R.C."/>
            <person name="da Silva M.D."/>
            <person name="Binneck E."/>
            <person name="de Melo N.F."/>
            <person name="da Silva R.H."/>
            <person name="de Melo A.L.T.M."/>
            <person name="Pandolfi V."/>
            <person name="Bustamante F.O."/>
            <person name="Brasileiro-Vidal A.C."/>
            <person name="Benko-Iseppon A.M."/>
        </authorList>
    </citation>
    <scope>NUCLEOTIDE SEQUENCE [LARGE SCALE GENOMIC DNA]</scope>
    <source>
        <tissue evidence="8">Leaves</tissue>
    </source>
</reference>
<keyword evidence="4 5" id="KW-0862">Zinc</keyword>
<evidence type="ECO:0000313" key="9">
    <source>
        <dbReference type="Proteomes" id="UP001341840"/>
    </source>
</evidence>
<evidence type="ECO:0000256" key="2">
    <source>
        <dbReference type="ARBA" id="ARBA00022737"/>
    </source>
</evidence>
<dbReference type="InterPro" id="IPR045877">
    <property type="entry name" value="ZFP36-like"/>
</dbReference>
<name>A0ABU6QNN0_9FABA</name>
<feature type="region of interest" description="Disordered" evidence="6">
    <location>
        <begin position="174"/>
        <end position="226"/>
    </location>
</feature>
<feature type="zinc finger region" description="C3H1-type" evidence="5">
    <location>
        <begin position="142"/>
        <end position="170"/>
    </location>
</feature>
<dbReference type="SUPFAM" id="SSF90229">
    <property type="entry name" value="CCCH zinc finger"/>
    <property type="match status" value="3"/>
</dbReference>
<gene>
    <name evidence="8" type="ORF">PIB30_071654</name>
</gene>
<dbReference type="Proteomes" id="UP001341840">
    <property type="component" value="Unassembled WGS sequence"/>
</dbReference>
<dbReference type="InterPro" id="IPR041367">
    <property type="entry name" value="Znf-CCCH_4"/>
</dbReference>
<dbReference type="PANTHER" id="PTHR12547:SF121">
    <property type="entry name" value="ZINC FINGER CCCH DOMAIN-CONTAINING PROTEIN 39"/>
    <property type="match status" value="1"/>
</dbReference>
<dbReference type="InterPro" id="IPR000571">
    <property type="entry name" value="Znf_CCCH"/>
</dbReference>
<dbReference type="Pfam" id="PF00642">
    <property type="entry name" value="zf-CCCH"/>
    <property type="match status" value="2"/>
</dbReference>
<dbReference type="PROSITE" id="PS50103">
    <property type="entry name" value="ZF_C3H1"/>
    <property type="match status" value="3"/>
</dbReference>
<dbReference type="EMBL" id="JASCZI010000832">
    <property type="protein sequence ID" value="MED6113530.1"/>
    <property type="molecule type" value="Genomic_DNA"/>
</dbReference>
<dbReference type="Pfam" id="PF18044">
    <property type="entry name" value="zf-CCCH_4"/>
    <property type="match status" value="1"/>
</dbReference>
<dbReference type="PANTHER" id="PTHR12547">
    <property type="entry name" value="CCCH ZINC FINGER/TIS11-RELATED"/>
    <property type="match status" value="1"/>
</dbReference>
<feature type="compositionally biased region" description="Basic and acidic residues" evidence="6">
    <location>
        <begin position="174"/>
        <end position="187"/>
    </location>
</feature>
<keyword evidence="9" id="KW-1185">Reference proteome</keyword>
<feature type="zinc finger region" description="C3H1-type" evidence="5">
    <location>
        <begin position="82"/>
        <end position="109"/>
    </location>
</feature>
<sequence>MNFPDNIQTFTMSPTRFASTDAIDVRLLQLPMNNEPLDPHSHLDLAPMAKRPRTSMENLNDSPRTMMNTANPGGNKGTSHIFYKTRICAKFRLGTCRNGENCNFAHGADDVRQPPPNWQEIVGLRGNDERSSGNWDDDHKIIHKMKLCKKFYNGEECPYGERCSFLHEDPGKFREDSSSARYRDRESSVISIGTNGSPPKGYGGGDGGGSRCNDSEVGGGNNRAMNNGNGGVGGLNVSRGSSKGTYWKTKLCIKWETTGHCPFGGDCHFAHGQAELQAPGGRTEAEVVGAISASTKATVPNLPNVISSVHASDVHPSNTASVPPANEDGQGTKSLLKWKEFKKINRIYGDWLDDFPLVHNLPSRVET</sequence>
<dbReference type="SMART" id="SM00356">
    <property type="entry name" value="ZnF_C3H1"/>
    <property type="match status" value="3"/>
</dbReference>
<evidence type="ECO:0000259" key="7">
    <source>
        <dbReference type="PROSITE" id="PS50103"/>
    </source>
</evidence>
<feature type="domain" description="C3H1-type" evidence="7">
    <location>
        <begin position="142"/>
        <end position="170"/>
    </location>
</feature>
<proteinExistence type="predicted"/>
<evidence type="ECO:0000256" key="3">
    <source>
        <dbReference type="ARBA" id="ARBA00022771"/>
    </source>
</evidence>
<evidence type="ECO:0000313" key="8">
    <source>
        <dbReference type="EMBL" id="MED6113530.1"/>
    </source>
</evidence>
<comment type="caution">
    <text evidence="8">The sequence shown here is derived from an EMBL/GenBank/DDBJ whole genome shotgun (WGS) entry which is preliminary data.</text>
</comment>
<feature type="compositionally biased region" description="Gly residues" evidence="6">
    <location>
        <begin position="201"/>
        <end position="210"/>
    </location>
</feature>
<feature type="domain" description="C3H1-type" evidence="7">
    <location>
        <begin position="246"/>
        <end position="274"/>
    </location>
</feature>
<evidence type="ECO:0000256" key="6">
    <source>
        <dbReference type="SAM" id="MobiDB-lite"/>
    </source>
</evidence>
<feature type="zinc finger region" description="C3H1-type" evidence="5">
    <location>
        <begin position="246"/>
        <end position="274"/>
    </location>
</feature>
<accession>A0ABU6QNN0</accession>
<keyword evidence="2" id="KW-0677">Repeat</keyword>
<protein>
    <recommendedName>
        <fullName evidence="7">C3H1-type domain-containing protein</fullName>
    </recommendedName>
</protein>
<dbReference type="InterPro" id="IPR036855">
    <property type="entry name" value="Znf_CCCH_sf"/>
</dbReference>